<evidence type="ECO:0000256" key="4">
    <source>
        <dbReference type="ARBA" id="ARBA00022989"/>
    </source>
</evidence>
<accession>A0A4Q1C9S4</accession>
<gene>
    <name evidence="10" type="ORF">ESB00_07730</name>
</gene>
<dbReference type="Pfam" id="PF12704">
    <property type="entry name" value="MacB_PCD"/>
    <property type="match status" value="1"/>
</dbReference>
<dbReference type="Proteomes" id="UP000290218">
    <property type="component" value="Unassembled WGS sequence"/>
</dbReference>
<keyword evidence="5 7" id="KW-0472">Membrane</keyword>
<sequence>MRRLFYELSESIRIAAAQIRANKLRSALTALGVIIGIVAVTLMGTAIKGIDAGVDRSMAGFGDDILYVSKWPWSGVEDWWNYRNRKPIRHDYAPQINAWIAANPNSPLKLAVPNGERFTSIIRGEYRVNGIYTLGTTSDYARITRSDMKEGRFFTDFEGQAGSNVCVIGFDVADALFPNESPLDKTIRIREQNFRVIGVVARQGSFLGLFSWDSMVAMPLTTFRRYYRVGEGGEIRVQVDNTRMAEAKEELQGLMRRIRGLGPEQRDDFSINEQGTIRQQLDPIKNGIAMAGLFITGLALFVGAIGIMNITYVSVKERTKEIGTRKALGARRRTILLQFLIEAVSICFVGGVAGLSLAAALTSVVSVVAPSFPLVFSTGLVVTGLTVSVLTGIFSGFAPAWAASKLDPVVALRYE</sequence>
<comment type="similarity">
    <text evidence="6">Belongs to the ABC-4 integral membrane protein family.</text>
</comment>
<protein>
    <submittedName>
        <fullName evidence="10">ABC transporter permease</fullName>
    </submittedName>
</protein>
<dbReference type="InterPro" id="IPR025857">
    <property type="entry name" value="MacB_PCD"/>
</dbReference>
<dbReference type="Pfam" id="PF02687">
    <property type="entry name" value="FtsX"/>
    <property type="match status" value="1"/>
</dbReference>
<dbReference type="OrthoDB" id="9770099at2"/>
<name>A0A4Q1C9S4_9BACT</name>
<feature type="transmembrane region" description="Helical" evidence="7">
    <location>
        <begin position="335"/>
        <end position="368"/>
    </location>
</feature>
<dbReference type="GO" id="GO:0022857">
    <property type="term" value="F:transmembrane transporter activity"/>
    <property type="evidence" value="ECO:0007669"/>
    <property type="project" value="TreeGrafter"/>
</dbReference>
<comment type="caution">
    <text evidence="10">The sequence shown here is derived from an EMBL/GenBank/DDBJ whole genome shotgun (WGS) entry which is preliminary data.</text>
</comment>
<evidence type="ECO:0000256" key="7">
    <source>
        <dbReference type="SAM" id="Phobius"/>
    </source>
</evidence>
<keyword evidence="2" id="KW-1003">Cell membrane</keyword>
<dbReference type="InterPro" id="IPR050250">
    <property type="entry name" value="Macrolide_Exporter_MacB"/>
</dbReference>
<evidence type="ECO:0000256" key="3">
    <source>
        <dbReference type="ARBA" id="ARBA00022692"/>
    </source>
</evidence>
<evidence type="ECO:0000256" key="1">
    <source>
        <dbReference type="ARBA" id="ARBA00004651"/>
    </source>
</evidence>
<evidence type="ECO:0000259" key="9">
    <source>
        <dbReference type="Pfam" id="PF12704"/>
    </source>
</evidence>
<feature type="domain" description="ABC3 transporter permease C-terminal" evidence="8">
    <location>
        <begin position="294"/>
        <end position="408"/>
    </location>
</feature>
<evidence type="ECO:0000256" key="6">
    <source>
        <dbReference type="ARBA" id="ARBA00038076"/>
    </source>
</evidence>
<evidence type="ECO:0000256" key="2">
    <source>
        <dbReference type="ARBA" id="ARBA00022475"/>
    </source>
</evidence>
<feature type="transmembrane region" description="Helical" evidence="7">
    <location>
        <begin position="27"/>
        <end position="47"/>
    </location>
</feature>
<dbReference type="AlphaFoldDB" id="A0A4Q1C9S4"/>
<evidence type="ECO:0000259" key="8">
    <source>
        <dbReference type="Pfam" id="PF02687"/>
    </source>
</evidence>
<dbReference type="RefSeq" id="WP_129047130.1">
    <property type="nucleotide sequence ID" value="NZ_SDHX01000001.1"/>
</dbReference>
<dbReference type="InterPro" id="IPR003838">
    <property type="entry name" value="ABC3_permease_C"/>
</dbReference>
<evidence type="ECO:0000313" key="11">
    <source>
        <dbReference type="Proteomes" id="UP000290218"/>
    </source>
</evidence>
<organism evidence="10 11">
    <name type="scientific">Oleiharenicola lentus</name>
    <dbReference type="NCBI Taxonomy" id="2508720"/>
    <lineage>
        <taxon>Bacteria</taxon>
        <taxon>Pseudomonadati</taxon>
        <taxon>Verrucomicrobiota</taxon>
        <taxon>Opitutia</taxon>
        <taxon>Opitutales</taxon>
        <taxon>Opitutaceae</taxon>
        <taxon>Oleiharenicola</taxon>
    </lineage>
</organism>
<evidence type="ECO:0000256" key="5">
    <source>
        <dbReference type="ARBA" id="ARBA00023136"/>
    </source>
</evidence>
<dbReference type="EMBL" id="SDHX01000001">
    <property type="protein sequence ID" value="RXK55765.1"/>
    <property type="molecule type" value="Genomic_DNA"/>
</dbReference>
<keyword evidence="4 7" id="KW-1133">Transmembrane helix</keyword>
<keyword evidence="3 7" id="KW-0812">Transmembrane</keyword>
<dbReference type="PANTHER" id="PTHR30572:SF4">
    <property type="entry name" value="ABC TRANSPORTER PERMEASE YTRF"/>
    <property type="match status" value="1"/>
</dbReference>
<feature type="domain" description="MacB-like periplasmic core" evidence="9">
    <location>
        <begin position="26"/>
        <end position="252"/>
    </location>
</feature>
<keyword evidence="11" id="KW-1185">Reference proteome</keyword>
<evidence type="ECO:0000313" key="10">
    <source>
        <dbReference type="EMBL" id="RXK55765.1"/>
    </source>
</evidence>
<reference evidence="10 11" key="1">
    <citation type="submission" date="2019-01" db="EMBL/GenBank/DDBJ databases">
        <title>Lacunisphaera sp. strain TWA-58.</title>
        <authorList>
            <person name="Chen W.-M."/>
        </authorList>
    </citation>
    <scope>NUCLEOTIDE SEQUENCE [LARGE SCALE GENOMIC DNA]</scope>
    <source>
        <strain evidence="10 11">TWA-58</strain>
    </source>
</reference>
<proteinExistence type="inferred from homology"/>
<comment type="subcellular location">
    <subcellularLocation>
        <location evidence="1">Cell membrane</location>
        <topology evidence="1">Multi-pass membrane protein</topology>
    </subcellularLocation>
</comment>
<feature type="transmembrane region" description="Helical" evidence="7">
    <location>
        <begin position="288"/>
        <end position="315"/>
    </location>
</feature>
<dbReference type="GO" id="GO:0005886">
    <property type="term" value="C:plasma membrane"/>
    <property type="evidence" value="ECO:0007669"/>
    <property type="project" value="UniProtKB-SubCell"/>
</dbReference>
<feature type="transmembrane region" description="Helical" evidence="7">
    <location>
        <begin position="374"/>
        <end position="397"/>
    </location>
</feature>
<dbReference type="PANTHER" id="PTHR30572">
    <property type="entry name" value="MEMBRANE COMPONENT OF TRANSPORTER-RELATED"/>
    <property type="match status" value="1"/>
</dbReference>